<feature type="domain" description="DUF6671" evidence="1">
    <location>
        <begin position="62"/>
        <end position="277"/>
    </location>
</feature>
<evidence type="ECO:0000259" key="1">
    <source>
        <dbReference type="Pfam" id="PF20376"/>
    </source>
</evidence>
<protein>
    <recommendedName>
        <fullName evidence="1">DUF6671 domain-containing protein</fullName>
    </recommendedName>
</protein>
<dbReference type="EMBL" id="SMLW01000445">
    <property type="protein sequence ID" value="MTI24710.1"/>
    <property type="molecule type" value="Genomic_DNA"/>
</dbReference>
<sequence>MFQGRRLAIATKHNKEKVIGPKVASKLGVLPFVPENLDTDQLGTFTGEVERQADPLTTARKKCEMAMASTGCDLAIASEGSFGAHPTLMFVPCDEELVLLVDKKNDLEIVGRKLSTHTNYGGQWCKSTQEVISFAKQASFPSHALILRSDKTPQALIFKGISEKRDLLRKFQVIVETYDQAFIETDMRALYNPTRMEVIAETTDAMLERAVSLCEKCQMPGFGITDVKTGLRCMQCHLPTQSIKAYIYSCSKCGFTRERPNPNKSFEEPMYCDYCNP</sequence>
<proteinExistence type="predicted"/>
<name>A0ABW9RNK2_9BACT</name>
<organism evidence="2 3">
    <name type="scientific">Fulvivirga kasyanovii</name>
    <dbReference type="NCBI Taxonomy" id="396812"/>
    <lineage>
        <taxon>Bacteria</taxon>
        <taxon>Pseudomonadati</taxon>
        <taxon>Bacteroidota</taxon>
        <taxon>Cytophagia</taxon>
        <taxon>Cytophagales</taxon>
        <taxon>Fulvivirgaceae</taxon>
        <taxon>Fulvivirga</taxon>
    </lineage>
</organism>
<dbReference type="Pfam" id="PF20376">
    <property type="entry name" value="DUF6671"/>
    <property type="match status" value="1"/>
</dbReference>
<dbReference type="Proteomes" id="UP000798808">
    <property type="component" value="Unassembled WGS sequence"/>
</dbReference>
<evidence type="ECO:0000313" key="2">
    <source>
        <dbReference type="EMBL" id="MTI24710.1"/>
    </source>
</evidence>
<dbReference type="InterPro" id="IPR046612">
    <property type="entry name" value="DUF6671"/>
</dbReference>
<evidence type="ECO:0000313" key="3">
    <source>
        <dbReference type="Proteomes" id="UP000798808"/>
    </source>
</evidence>
<gene>
    <name evidence="2" type="ORF">E1163_07115</name>
</gene>
<accession>A0ABW9RNK2</accession>
<reference evidence="2 3" key="1">
    <citation type="submission" date="2019-02" db="EMBL/GenBank/DDBJ databases">
        <authorList>
            <person name="Goldberg S.R."/>
            <person name="Haltli B.A."/>
            <person name="Correa H."/>
            <person name="Russell K.G."/>
        </authorList>
    </citation>
    <scope>NUCLEOTIDE SEQUENCE [LARGE SCALE GENOMIC DNA]</scope>
    <source>
        <strain evidence="2 3">JCM 16186</strain>
    </source>
</reference>
<keyword evidence="3" id="KW-1185">Reference proteome</keyword>
<comment type="caution">
    <text evidence="2">The sequence shown here is derived from an EMBL/GenBank/DDBJ whole genome shotgun (WGS) entry which is preliminary data.</text>
</comment>